<keyword evidence="2" id="KW-1185">Reference proteome</keyword>
<organism evidence="1 2">
    <name type="scientific">Cinchona calisaya</name>
    <dbReference type="NCBI Taxonomy" id="153742"/>
    <lineage>
        <taxon>Eukaryota</taxon>
        <taxon>Viridiplantae</taxon>
        <taxon>Streptophyta</taxon>
        <taxon>Embryophyta</taxon>
        <taxon>Tracheophyta</taxon>
        <taxon>Spermatophyta</taxon>
        <taxon>Magnoliopsida</taxon>
        <taxon>eudicotyledons</taxon>
        <taxon>Gunneridae</taxon>
        <taxon>Pentapetalae</taxon>
        <taxon>asterids</taxon>
        <taxon>lamiids</taxon>
        <taxon>Gentianales</taxon>
        <taxon>Rubiaceae</taxon>
        <taxon>Cinchonoideae</taxon>
        <taxon>Cinchoneae</taxon>
        <taxon>Cinchona</taxon>
    </lineage>
</organism>
<evidence type="ECO:0000313" key="1">
    <source>
        <dbReference type="EMBL" id="KAL3497895.1"/>
    </source>
</evidence>
<dbReference type="AlphaFoldDB" id="A0ABD2XVB2"/>
<comment type="caution">
    <text evidence="1">The sequence shown here is derived from an EMBL/GenBank/DDBJ whole genome shotgun (WGS) entry which is preliminary data.</text>
</comment>
<reference evidence="1 2" key="1">
    <citation type="submission" date="2024-11" db="EMBL/GenBank/DDBJ databases">
        <title>A near-complete genome assembly of Cinchona calisaya.</title>
        <authorList>
            <person name="Lian D.C."/>
            <person name="Zhao X.W."/>
            <person name="Wei L."/>
        </authorList>
    </citation>
    <scope>NUCLEOTIDE SEQUENCE [LARGE SCALE GENOMIC DNA]</scope>
    <source>
        <tissue evidence="1">Nenye</tissue>
    </source>
</reference>
<dbReference type="EMBL" id="JBJUIK010000017">
    <property type="protein sequence ID" value="KAL3497895.1"/>
    <property type="molecule type" value="Genomic_DNA"/>
</dbReference>
<protein>
    <submittedName>
        <fullName evidence="1">Uncharacterized protein</fullName>
    </submittedName>
</protein>
<proteinExistence type="predicted"/>
<gene>
    <name evidence="1" type="ORF">ACH5RR_040627</name>
</gene>
<sequence length="102" mass="11946">MVSIGDILTVKQKMCILLENDIHEIKGQMLSEKDKVLHKCNVSFFKEVVNQVSFFALKQFEKQFEMMTNVKMQPTCSGYFYGNYEFTLCPYDERLERKSIAA</sequence>
<evidence type="ECO:0000313" key="2">
    <source>
        <dbReference type="Proteomes" id="UP001630127"/>
    </source>
</evidence>
<name>A0ABD2XVB2_9GENT</name>
<accession>A0ABD2XVB2</accession>
<dbReference type="Proteomes" id="UP001630127">
    <property type="component" value="Unassembled WGS sequence"/>
</dbReference>